<comment type="caution">
    <text evidence="1">The sequence shown here is derived from an EMBL/GenBank/DDBJ whole genome shotgun (WGS) entry which is preliminary data.</text>
</comment>
<dbReference type="EMBL" id="JAATEP010000066">
    <property type="protein sequence ID" value="NJP97477.1"/>
    <property type="molecule type" value="Genomic_DNA"/>
</dbReference>
<organism evidence="1 2">
    <name type="scientific">Nonomuraea composti</name>
    <dbReference type="NCBI Taxonomy" id="2720023"/>
    <lineage>
        <taxon>Bacteria</taxon>
        <taxon>Bacillati</taxon>
        <taxon>Actinomycetota</taxon>
        <taxon>Actinomycetes</taxon>
        <taxon>Streptosporangiales</taxon>
        <taxon>Streptosporangiaceae</taxon>
        <taxon>Nonomuraea</taxon>
    </lineage>
</organism>
<sequence length="172" mass="18327">MAIPPCGHFGCLKARFSYGGPSSKPFESLEETMLKQRLATIATAVTLGLGGVLASTAGTALAADGPVPGSGGPGDVHVKPHEKHVRFQGRLTCRTSDGKLVKLSKAKVAELIEERVIDPEQAETVVEDGVVVVPENRLSLSVPGRKLPAHVVKVKGKHWKDRIVHLTCVWGR</sequence>
<dbReference type="Proteomes" id="UP000696294">
    <property type="component" value="Unassembled WGS sequence"/>
</dbReference>
<evidence type="ECO:0000313" key="1">
    <source>
        <dbReference type="EMBL" id="NJP97477.1"/>
    </source>
</evidence>
<name>A0ABX1BLT2_9ACTN</name>
<evidence type="ECO:0000313" key="2">
    <source>
        <dbReference type="Proteomes" id="UP000696294"/>
    </source>
</evidence>
<accession>A0ABX1BLT2</accession>
<proteinExistence type="predicted"/>
<gene>
    <name evidence="1" type="ORF">HCN51_50030</name>
</gene>
<keyword evidence="2" id="KW-1185">Reference proteome</keyword>
<evidence type="ECO:0008006" key="3">
    <source>
        <dbReference type="Google" id="ProtNLM"/>
    </source>
</evidence>
<protein>
    <recommendedName>
        <fullName evidence="3">DUF5666 domain-containing protein</fullName>
    </recommendedName>
</protein>
<dbReference type="RefSeq" id="WP_168019662.1">
    <property type="nucleotide sequence ID" value="NZ_JAATEP010000066.1"/>
</dbReference>
<reference evidence="1 2" key="1">
    <citation type="submission" date="2020-03" db="EMBL/GenBank/DDBJ databases">
        <title>WGS of actinomycetes isolated from Thailand.</title>
        <authorList>
            <person name="Thawai C."/>
        </authorList>
    </citation>
    <scope>NUCLEOTIDE SEQUENCE [LARGE SCALE GENOMIC DNA]</scope>
    <source>
        <strain evidence="1 2">FMUSA5-5</strain>
    </source>
</reference>